<protein>
    <submittedName>
        <fullName evidence="2">Unplaced genomic scaffold GYMLUscaffold_85, whole genome shotgun sequence</fullName>
    </submittedName>
</protein>
<feature type="transmembrane region" description="Helical" evidence="1">
    <location>
        <begin position="25"/>
        <end position="44"/>
    </location>
</feature>
<evidence type="ECO:0000313" key="3">
    <source>
        <dbReference type="Proteomes" id="UP000053593"/>
    </source>
</evidence>
<keyword evidence="1" id="KW-0812">Transmembrane</keyword>
<sequence length="75" mass="8434">MVNDASFAACNVALEQYSQTIKKPFIIIIGGLAIIAVVLVWVWARAGEQQQHDDTLPTSINDFDWVMEEETIVRL</sequence>
<organism evidence="2 3">
    <name type="scientific">Collybiopsis luxurians FD-317 M1</name>
    <dbReference type="NCBI Taxonomy" id="944289"/>
    <lineage>
        <taxon>Eukaryota</taxon>
        <taxon>Fungi</taxon>
        <taxon>Dikarya</taxon>
        <taxon>Basidiomycota</taxon>
        <taxon>Agaricomycotina</taxon>
        <taxon>Agaricomycetes</taxon>
        <taxon>Agaricomycetidae</taxon>
        <taxon>Agaricales</taxon>
        <taxon>Marasmiineae</taxon>
        <taxon>Omphalotaceae</taxon>
        <taxon>Collybiopsis</taxon>
        <taxon>Collybiopsis luxurians</taxon>
    </lineage>
</organism>
<gene>
    <name evidence="2" type="ORF">GYMLUDRAFT_250684</name>
</gene>
<dbReference type="Proteomes" id="UP000053593">
    <property type="component" value="Unassembled WGS sequence"/>
</dbReference>
<accession>A0A0D0CDS2</accession>
<reference evidence="2 3" key="1">
    <citation type="submission" date="2014-04" db="EMBL/GenBank/DDBJ databases">
        <title>Evolutionary Origins and Diversification of the Mycorrhizal Mutualists.</title>
        <authorList>
            <consortium name="DOE Joint Genome Institute"/>
            <consortium name="Mycorrhizal Genomics Consortium"/>
            <person name="Kohler A."/>
            <person name="Kuo A."/>
            <person name="Nagy L.G."/>
            <person name="Floudas D."/>
            <person name="Copeland A."/>
            <person name="Barry K.W."/>
            <person name="Cichocki N."/>
            <person name="Veneault-Fourrey C."/>
            <person name="LaButti K."/>
            <person name="Lindquist E.A."/>
            <person name="Lipzen A."/>
            <person name="Lundell T."/>
            <person name="Morin E."/>
            <person name="Murat C."/>
            <person name="Riley R."/>
            <person name="Ohm R."/>
            <person name="Sun H."/>
            <person name="Tunlid A."/>
            <person name="Henrissat B."/>
            <person name="Grigoriev I.V."/>
            <person name="Hibbett D.S."/>
            <person name="Martin F."/>
        </authorList>
    </citation>
    <scope>NUCLEOTIDE SEQUENCE [LARGE SCALE GENOMIC DNA]</scope>
    <source>
        <strain evidence="2 3">FD-317 M1</strain>
    </source>
</reference>
<dbReference type="HOGENOM" id="CLU_2671321_0_0_1"/>
<dbReference type="EMBL" id="KN834833">
    <property type="protein sequence ID" value="KIK53103.1"/>
    <property type="molecule type" value="Genomic_DNA"/>
</dbReference>
<keyword evidence="1" id="KW-0472">Membrane</keyword>
<dbReference type="AlphaFoldDB" id="A0A0D0CDS2"/>
<keyword evidence="1" id="KW-1133">Transmembrane helix</keyword>
<keyword evidence="3" id="KW-1185">Reference proteome</keyword>
<evidence type="ECO:0000313" key="2">
    <source>
        <dbReference type="EMBL" id="KIK53103.1"/>
    </source>
</evidence>
<proteinExistence type="predicted"/>
<name>A0A0D0CDS2_9AGAR</name>
<evidence type="ECO:0000256" key="1">
    <source>
        <dbReference type="SAM" id="Phobius"/>
    </source>
</evidence>